<accession>A0A0E9PWV0</accession>
<evidence type="ECO:0000313" key="1">
    <source>
        <dbReference type="EMBL" id="JAH08333.1"/>
    </source>
</evidence>
<sequence>MAWLQLASSWFYCRGITILS</sequence>
<dbReference type="AlphaFoldDB" id="A0A0E9PWV0"/>
<protein>
    <submittedName>
        <fullName evidence="1">Uncharacterized protein</fullName>
    </submittedName>
</protein>
<proteinExistence type="predicted"/>
<reference evidence="1" key="2">
    <citation type="journal article" date="2015" name="Fish Shellfish Immunol.">
        <title>Early steps in the European eel (Anguilla anguilla)-Vibrio vulnificus interaction in the gills: Role of the RtxA13 toxin.</title>
        <authorList>
            <person name="Callol A."/>
            <person name="Pajuelo D."/>
            <person name="Ebbesson L."/>
            <person name="Teles M."/>
            <person name="MacKenzie S."/>
            <person name="Amaro C."/>
        </authorList>
    </citation>
    <scope>NUCLEOTIDE SEQUENCE</scope>
</reference>
<organism evidence="1">
    <name type="scientific">Anguilla anguilla</name>
    <name type="common">European freshwater eel</name>
    <name type="synonym">Muraena anguilla</name>
    <dbReference type="NCBI Taxonomy" id="7936"/>
    <lineage>
        <taxon>Eukaryota</taxon>
        <taxon>Metazoa</taxon>
        <taxon>Chordata</taxon>
        <taxon>Craniata</taxon>
        <taxon>Vertebrata</taxon>
        <taxon>Euteleostomi</taxon>
        <taxon>Actinopterygii</taxon>
        <taxon>Neopterygii</taxon>
        <taxon>Teleostei</taxon>
        <taxon>Anguilliformes</taxon>
        <taxon>Anguillidae</taxon>
        <taxon>Anguilla</taxon>
    </lineage>
</organism>
<dbReference type="EMBL" id="GBXM01100244">
    <property type="protein sequence ID" value="JAH08333.1"/>
    <property type="molecule type" value="Transcribed_RNA"/>
</dbReference>
<reference evidence="1" key="1">
    <citation type="submission" date="2014-11" db="EMBL/GenBank/DDBJ databases">
        <authorList>
            <person name="Amaro Gonzalez C."/>
        </authorList>
    </citation>
    <scope>NUCLEOTIDE SEQUENCE</scope>
</reference>
<name>A0A0E9PWV0_ANGAN</name>